<organism evidence="2 3">
    <name type="scientific">Gryllotalpicola kribbensis</name>
    <dbReference type="NCBI Taxonomy" id="993084"/>
    <lineage>
        <taxon>Bacteria</taxon>
        <taxon>Bacillati</taxon>
        <taxon>Actinomycetota</taxon>
        <taxon>Actinomycetes</taxon>
        <taxon>Micrococcales</taxon>
        <taxon>Microbacteriaceae</taxon>
        <taxon>Gryllotalpicola</taxon>
    </lineage>
</organism>
<dbReference type="Gene3D" id="3.40.1190.10">
    <property type="entry name" value="Mur-like, catalytic domain"/>
    <property type="match status" value="1"/>
</dbReference>
<dbReference type="SUPFAM" id="SSF53623">
    <property type="entry name" value="MurD-like peptide ligases, catalytic domain"/>
    <property type="match status" value="1"/>
</dbReference>
<comment type="caution">
    <text evidence="2">The sequence shown here is derived from an EMBL/GenBank/DDBJ whole genome shotgun (WGS) entry which is preliminary data.</text>
</comment>
<accession>A0ABP8AXU0</accession>
<dbReference type="Pfam" id="PF08245">
    <property type="entry name" value="Mur_ligase_M"/>
    <property type="match status" value="1"/>
</dbReference>
<keyword evidence="3" id="KW-1185">Reference proteome</keyword>
<name>A0ABP8AXU0_9MICO</name>
<reference evidence="3" key="1">
    <citation type="journal article" date="2019" name="Int. J. Syst. Evol. Microbiol.">
        <title>The Global Catalogue of Microorganisms (GCM) 10K type strain sequencing project: providing services to taxonomists for standard genome sequencing and annotation.</title>
        <authorList>
            <consortium name="The Broad Institute Genomics Platform"/>
            <consortium name="The Broad Institute Genome Sequencing Center for Infectious Disease"/>
            <person name="Wu L."/>
            <person name="Ma J."/>
        </authorList>
    </citation>
    <scope>NUCLEOTIDE SEQUENCE [LARGE SCALE GENOMIC DNA]</scope>
    <source>
        <strain evidence="3">JCM 17593</strain>
    </source>
</reference>
<dbReference type="RefSeq" id="WP_344777695.1">
    <property type="nucleotide sequence ID" value="NZ_BAABBX010000016.1"/>
</dbReference>
<dbReference type="EMBL" id="BAABBX010000016">
    <property type="protein sequence ID" value="GAA4193192.1"/>
    <property type="molecule type" value="Genomic_DNA"/>
</dbReference>
<dbReference type="InterPro" id="IPR013221">
    <property type="entry name" value="Mur_ligase_cen"/>
</dbReference>
<proteinExistence type="predicted"/>
<evidence type="ECO:0000259" key="1">
    <source>
        <dbReference type="Pfam" id="PF08245"/>
    </source>
</evidence>
<dbReference type="InterPro" id="IPR036565">
    <property type="entry name" value="Mur-like_cat_sf"/>
</dbReference>
<dbReference type="GO" id="GO:0016874">
    <property type="term" value="F:ligase activity"/>
    <property type="evidence" value="ECO:0007669"/>
    <property type="project" value="UniProtKB-KW"/>
</dbReference>
<dbReference type="Proteomes" id="UP001500213">
    <property type="component" value="Unassembled WGS sequence"/>
</dbReference>
<dbReference type="PANTHER" id="PTHR23135">
    <property type="entry name" value="MUR LIGASE FAMILY MEMBER"/>
    <property type="match status" value="1"/>
</dbReference>
<keyword evidence="2" id="KW-0436">Ligase</keyword>
<gene>
    <name evidence="2" type="ORF">GCM10022288_26610</name>
</gene>
<sequence>MRFKLVLPILLGKLLRVVTRLRGGGSAFPGWFVMKLAPNFIDDVIGQLSHGVVVVLGSNGKSTTTNMVTGIARAHGLKVFTNPSGANMPQGVASSLLGQVSLTGKLPHDIGIIEVDEAYGKVICRALKPRAAVILNVQIDQIYRLFEPERVAGMFRDIAAEVTETIVLNREDNFLSTLGDRLADEGRLTVEWFGTAPAVLESAPHGLVVARDYANEGAPRALREVTAEVVAFEGATTEISFRGEAHSIRLSARGLHNAVDAAGALTLSEAALGAEFSLDEAVTALQSMKTVYGRGETITVGDREVEILLMKSLASLQMNLDALDGTPDSVMIAFDEHSRDPSWLYAADLSALHRVDYVSGPKAVFIGLRLHYAGVPYDHVETSTEKALQAMLDGPRPASGRHTLILDYDQMMLARKYLGYRDLEAGAA</sequence>
<evidence type="ECO:0000313" key="3">
    <source>
        <dbReference type="Proteomes" id="UP001500213"/>
    </source>
</evidence>
<feature type="domain" description="Mur ligase central" evidence="1">
    <location>
        <begin position="57"/>
        <end position="186"/>
    </location>
</feature>
<evidence type="ECO:0000313" key="2">
    <source>
        <dbReference type="EMBL" id="GAA4193192.1"/>
    </source>
</evidence>
<protein>
    <submittedName>
        <fullName evidence="2">Mur ligase family protein</fullName>
    </submittedName>
</protein>
<dbReference type="PANTHER" id="PTHR23135:SF7">
    <property type="entry name" value="LIPID II ISOGLUTAMINYL SYNTHASE (GLUTAMINE-HYDROLYZING) SUBUNIT MURT"/>
    <property type="match status" value="1"/>
</dbReference>